<organism evidence="7 8">
    <name type="scientific">Batrachochytrium dendrobatidis (strain JAM81 / FGSC 10211)</name>
    <name type="common">Frog chytrid fungus</name>
    <dbReference type="NCBI Taxonomy" id="684364"/>
    <lineage>
        <taxon>Eukaryota</taxon>
        <taxon>Fungi</taxon>
        <taxon>Fungi incertae sedis</taxon>
        <taxon>Chytridiomycota</taxon>
        <taxon>Chytridiomycota incertae sedis</taxon>
        <taxon>Chytridiomycetes</taxon>
        <taxon>Rhizophydiales</taxon>
        <taxon>Rhizophydiales incertae sedis</taxon>
        <taxon>Batrachochytrium</taxon>
    </lineage>
</organism>
<dbReference type="Gene3D" id="2.130.10.10">
    <property type="entry name" value="YVTN repeat-like/Quinoprotein amine dehydrogenase"/>
    <property type="match status" value="1"/>
</dbReference>
<accession>F4NRT3</accession>
<dbReference type="InterPro" id="IPR015943">
    <property type="entry name" value="WD40/YVTN_repeat-like_dom_sf"/>
</dbReference>
<feature type="domain" description="CDC20/Fizzy WD40" evidence="6">
    <location>
        <begin position="24"/>
        <end position="315"/>
    </location>
</feature>
<dbReference type="STRING" id="684364.F4NRT3"/>
<dbReference type="InParanoid" id="F4NRT3"/>
<dbReference type="OrthoDB" id="10263272at2759"/>
<dbReference type="SMART" id="SM00320">
    <property type="entry name" value="WD40"/>
    <property type="match status" value="7"/>
</dbReference>
<dbReference type="GO" id="GO:1990757">
    <property type="term" value="F:ubiquitin ligase activator activity"/>
    <property type="evidence" value="ECO:0000318"/>
    <property type="project" value="GO_Central"/>
</dbReference>
<sequence length="336" mass="37937">MSHRALQTSRKTFRHISKTPYKVLDAPELKDDFYLNLVDWSTKNMLGVGLDSCVYLWNASTSKVTKLCDLAPHDSITSVNFIQRGTHVAVGTNRGLVQLWDVEMGRRVRQFSDHQARVGSLAWNNEILTSGSRDRFIHHYDMRIATALVKRHEGHRQEVCGLKWNANSKTLASGGNDNMLNVWDVRMDEPLLRYKEHTAAIKAISWCPHEHGLLTSGGGTADKCIRHWDTLSDSPNSIMYVDTGSQVCNIAWSKSSNELVSTHGYSQNQIVVWKYSEMSQVATLTGHLYRVLQLAMSPDGQNIVTGAGDETLRFWSVFNKPKNKTDHASSLMHILR</sequence>
<dbReference type="GO" id="GO:0031145">
    <property type="term" value="P:anaphase-promoting complex-dependent catabolic process"/>
    <property type="evidence" value="ECO:0000318"/>
    <property type="project" value="GO_Central"/>
</dbReference>
<dbReference type="GO" id="GO:1905786">
    <property type="term" value="P:positive regulation of anaphase-promoting complex-dependent catabolic process"/>
    <property type="evidence" value="ECO:0000318"/>
    <property type="project" value="GO_Central"/>
</dbReference>
<keyword evidence="8" id="KW-1185">Reference proteome</keyword>
<dbReference type="HOGENOM" id="CLU_014831_1_0_1"/>
<evidence type="ECO:0000256" key="2">
    <source>
        <dbReference type="ARBA" id="ARBA00022574"/>
    </source>
</evidence>
<dbReference type="OMA" id="FHHEYEK"/>
<dbReference type="GO" id="GO:0010997">
    <property type="term" value="F:anaphase-promoting complex binding"/>
    <property type="evidence" value="ECO:0000318"/>
    <property type="project" value="GO_Central"/>
</dbReference>
<dbReference type="InterPro" id="IPR036322">
    <property type="entry name" value="WD40_repeat_dom_sf"/>
</dbReference>
<dbReference type="InterPro" id="IPR019775">
    <property type="entry name" value="WD40_repeat_CS"/>
</dbReference>
<dbReference type="AlphaFoldDB" id="F4NRT3"/>
<dbReference type="RefSeq" id="XP_006674980.1">
    <property type="nucleotide sequence ID" value="XM_006674917.1"/>
</dbReference>
<name>F4NRT3_BATDJ</name>
<dbReference type="GeneID" id="18241719"/>
<dbReference type="GO" id="GO:0005680">
    <property type="term" value="C:anaphase-promoting complex"/>
    <property type="evidence" value="ECO:0000318"/>
    <property type="project" value="GO_Central"/>
</dbReference>
<dbReference type="PANTHER" id="PTHR19918">
    <property type="entry name" value="CELL DIVISION CYCLE 20 CDC20 FIZZY -RELATED"/>
    <property type="match status" value="1"/>
</dbReference>
<dbReference type="PROSITE" id="PS00678">
    <property type="entry name" value="WD_REPEATS_1"/>
    <property type="match status" value="1"/>
</dbReference>
<dbReference type="InterPro" id="IPR001680">
    <property type="entry name" value="WD40_rpt"/>
</dbReference>
<dbReference type="Pfam" id="PF24807">
    <property type="entry name" value="WD40_CDC20-Fz"/>
    <property type="match status" value="1"/>
</dbReference>
<dbReference type="InterPro" id="IPR033010">
    <property type="entry name" value="Cdc20/Fizzy"/>
</dbReference>
<dbReference type="InterPro" id="IPR056150">
    <property type="entry name" value="WD40_CDC20-Fz"/>
</dbReference>
<evidence type="ECO:0000313" key="8">
    <source>
        <dbReference type="Proteomes" id="UP000007241"/>
    </source>
</evidence>
<keyword evidence="4" id="KW-0131">Cell cycle</keyword>
<evidence type="ECO:0000259" key="6">
    <source>
        <dbReference type="Pfam" id="PF24807"/>
    </source>
</evidence>
<dbReference type="SUPFAM" id="SSF50978">
    <property type="entry name" value="WD40 repeat-like"/>
    <property type="match status" value="1"/>
</dbReference>
<comment type="similarity">
    <text evidence="1">Belongs to the WD repeat CDC20/Fizzy family.</text>
</comment>
<feature type="repeat" description="WD" evidence="5">
    <location>
        <begin position="74"/>
        <end position="110"/>
    </location>
</feature>
<evidence type="ECO:0000256" key="4">
    <source>
        <dbReference type="ARBA" id="ARBA00023306"/>
    </source>
</evidence>
<keyword evidence="2 5" id="KW-0853">WD repeat</keyword>
<dbReference type="PANTHER" id="PTHR19918:SF1">
    <property type="entry name" value="FIZZY-RELATED PROTEIN HOMOLOG"/>
    <property type="match status" value="1"/>
</dbReference>
<proteinExistence type="inferred from homology"/>
<dbReference type="PROSITE" id="PS50082">
    <property type="entry name" value="WD_REPEATS_2"/>
    <property type="match status" value="3"/>
</dbReference>
<feature type="repeat" description="WD" evidence="5">
    <location>
        <begin position="284"/>
        <end position="325"/>
    </location>
</feature>
<reference evidence="7 8" key="1">
    <citation type="submission" date="2009-12" db="EMBL/GenBank/DDBJ databases">
        <title>The draft genome of Batrachochytrium dendrobatidis.</title>
        <authorList>
            <consortium name="US DOE Joint Genome Institute (JGI-PGF)"/>
            <person name="Kuo A."/>
            <person name="Salamov A."/>
            <person name="Schmutz J."/>
            <person name="Lucas S."/>
            <person name="Pitluck S."/>
            <person name="Rosenblum E."/>
            <person name="Stajich J."/>
            <person name="Eisen M."/>
            <person name="Grigoriev I.V."/>
        </authorList>
    </citation>
    <scope>NUCLEOTIDE SEQUENCE [LARGE SCALE GENOMIC DNA]</scope>
    <source>
        <strain evidence="8">JAM81 / FGSC 10211</strain>
    </source>
</reference>
<evidence type="ECO:0000256" key="5">
    <source>
        <dbReference type="PROSITE-ProRule" id="PRU00221"/>
    </source>
</evidence>
<evidence type="ECO:0000256" key="1">
    <source>
        <dbReference type="ARBA" id="ARBA00006445"/>
    </source>
</evidence>
<dbReference type="FunCoup" id="F4NRT3">
    <property type="interactions" value="224"/>
</dbReference>
<keyword evidence="3" id="KW-0677">Repeat</keyword>
<dbReference type="PROSITE" id="PS50294">
    <property type="entry name" value="WD_REPEATS_REGION"/>
    <property type="match status" value="2"/>
</dbReference>
<feature type="repeat" description="WD" evidence="5">
    <location>
        <begin position="152"/>
        <end position="193"/>
    </location>
</feature>
<protein>
    <recommendedName>
        <fullName evidence="6">CDC20/Fizzy WD40 domain-containing protein</fullName>
    </recommendedName>
</protein>
<dbReference type="EMBL" id="GL882879">
    <property type="protein sequence ID" value="EGF84187.1"/>
    <property type="molecule type" value="Genomic_DNA"/>
</dbReference>
<evidence type="ECO:0000256" key="3">
    <source>
        <dbReference type="ARBA" id="ARBA00022737"/>
    </source>
</evidence>
<gene>
    <name evidence="7" type="ORF">BATDEDRAFT_8254</name>
</gene>
<evidence type="ECO:0000313" key="7">
    <source>
        <dbReference type="EMBL" id="EGF84187.1"/>
    </source>
</evidence>
<dbReference type="Proteomes" id="UP000007241">
    <property type="component" value="Unassembled WGS sequence"/>
</dbReference>